<accession>A0AAV4GT00</accession>
<feature type="compositionally biased region" description="Pro residues" evidence="1">
    <location>
        <begin position="35"/>
        <end position="48"/>
    </location>
</feature>
<dbReference type="InterPro" id="IPR056601">
    <property type="entry name" value="Galaxin_dom"/>
</dbReference>
<dbReference type="Pfam" id="PF24748">
    <property type="entry name" value="Galaxin_repeat"/>
    <property type="match status" value="1"/>
</dbReference>
<feature type="region of interest" description="Disordered" evidence="1">
    <location>
        <begin position="15"/>
        <end position="59"/>
    </location>
</feature>
<evidence type="ECO:0000313" key="3">
    <source>
        <dbReference type="EMBL" id="GFR87470.1"/>
    </source>
</evidence>
<reference evidence="3 4" key="1">
    <citation type="journal article" date="2021" name="Elife">
        <title>Chloroplast acquisition without the gene transfer in kleptoplastic sea slugs, Plakobranchus ocellatus.</title>
        <authorList>
            <person name="Maeda T."/>
            <person name="Takahashi S."/>
            <person name="Yoshida T."/>
            <person name="Shimamura S."/>
            <person name="Takaki Y."/>
            <person name="Nagai Y."/>
            <person name="Toyoda A."/>
            <person name="Suzuki Y."/>
            <person name="Arimoto A."/>
            <person name="Ishii H."/>
            <person name="Satoh N."/>
            <person name="Nishiyama T."/>
            <person name="Hasebe M."/>
            <person name="Maruyama T."/>
            <person name="Minagawa J."/>
            <person name="Obokata J."/>
            <person name="Shigenobu S."/>
        </authorList>
    </citation>
    <scope>NUCLEOTIDE SEQUENCE [LARGE SCALE GENOMIC DNA]</scope>
</reference>
<protein>
    <submittedName>
        <fullName evidence="3">Galaxin-like 2</fullName>
    </submittedName>
</protein>
<dbReference type="PANTHER" id="PTHR34490">
    <property type="entry name" value="PROTEIN CBG12054-RELATED"/>
    <property type="match status" value="1"/>
</dbReference>
<dbReference type="EMBL" id="BMAT01008543">
    <property type="protein sequence ID" value="GFR87470.1"/>
    <property type="molecule type" value="Genomic_DNA"/>
</dbReference>
<dbReference type="InterPro" id="IPR055284">
    <property type="entry name" value="Galaxin-like"/>
</dbReference>
<evidence type="ECO:0000313" key="4">
    <source>
        <dbReference type="Proteomes" id="UP000762676"/>
    </source>
</evidence>
<dbReference type="Proteomes" id="UP000762676">
    <property type="component" value="Unassembled WGS sequence"/>
</dbReference>
<proteinExistence type="predicted"/>
<evidence type="ECO:0000259" key="2">
    <source>
        <dbReference type="Pfam" id="PF24748"/>
    </source>
</evidence>
<comment type="caution">
    <text evidence="3">The sequence shown here is derived from an EMBL/GenBank/DDBJ whole genome shotgun (WGS) entry which is preliminary data.</text>
</comment>
<feature type="domain" description="Galaxin-like repeats" evidence="2">
    <location>
        <begin position="96"/>
        <end position="180"/>
    </location>
</feature>
<keyword evidence="4" id="KW-1185">Reference proteome</keyword>
<dbReference type="AlphaFoldDB" id="A0AAV4GT00"/>
<sequence length="187" mass="20907">MSCVLSISMAEARFDPAQGPRPLPPNSNSPFLTNPKPPVNQAPTPAPVVPQTSQKDQERGDVVVRWFSTWKRTYVVTRCLYREYAVYRNHKAGNPGNRLACCKKGPYNPKTQMCCGESVKPRPPNKPNVDCCGKHMYNPTTHLCCEEGNTYLKNPNTQCCGKNTYQPNFQQCCFGDAMPQGMTCIAR</sequence>
<gene>
    <name evidence="3" type="ORF">ElyMa_004224300</name>
</gene>
<name>A0AAV4GT00_9GAST</name>
<organism evidence="3 4">
    <name type="scientific">Elysia marginata</name>
    <dbReference type="NCBI Taxonomy" id="1093978"/>
    <lineage>
        <taxon>Eukaryota</taxon>
        <taxon>Metazoa</taxon>
        <taxon>Spiralia</taxon>
        <taxon>Lophotrochozoa</taxon>
        <taxon>Mollusca</taxon>
        <taxon>Gastropoda</taxon>
        <taxon>Heterobranchia</taxon>
        <taxon>Euthyneura</taxon>
        <taxon>Panpulmonata</taxon>
        <taxon>Sacoglossa</taxon>
        <taxon>Placobranchoidea</taxon>
        <taxon>Plakobranchidae</taxon>
        <taxon>Elysia</taxon>
    </lineage>
</organism>
<evidence type="ECO:0000256" key="1">
    <source>
        <dbReference type="SAM" id="MobiDB-lite"/>
    </source>
</evidence>